<dbReference type="PANTHER" id="PTHR24403">
    <property type="entry name" value="ZINC FINGER PROTEIN"/>
    <property type="match status" value="1"/>
</dbReference>
<feature type="compositionally biased region" description="Acidic residues" evidence="5">
    <location>
        <begin position="1183"/>
        <end position="1196"/>
    </location>
</feature>
<gene>
    <name evidence="7" type="ORF">CGI_10024474</name>
</gene>
<feature type="compositionally biased region" description="Basic and acidic residues" evidence="5">
    <location>
        <begin position="306"/>
        <end position="329"/>
    </location>
</feature>
<feature type="compositionally biased region" description="Basic and acidic residues" evidence="5">
    <location>
        <begin position="357"/>
        <end position="382"/>
    </location>
</feature>
<dbReference type="GO" id="GO:0008270">
    <property type="term" value="F:zinc ion binding"/>
    <property type="evidence" value="ECO:0007669"/>
    <property type="project" value="UniProtKB-KW"/>
</dbReference>
<feature type="compositionally biased region" description="Polar residues" evidence="5">
    <location>
        <begin position="988"/>
        <end position="997"/>
    </location>
</feature>
<feature type="region of interest" description="Disordered" evidence="5">
    <location>
        <begin position="1162"/>
        <end position="1207"/>
    </location>
</feature>
<dbReference type="PANTHER" id="PTHR24403:SF67">
    <property type="entry name" value="FI01116P-RELATED"/>
    <property type="match status" value="1"/>
</dbReference>
<sequence length="1874" mass="209267">METTGDSKAENQKNGGTDPHSTSNSVSDKQTKLNIPAVVVRNENNDIIEQMDEPSIDFSQAIRRNLKSKLIQRANSPVKEHKDKLQDTMSENSESGSEEGLSDSSDTEREGPSDPGKKVGKNAIAVQTSKEIQTGMVTELAKDKGESVTAVKEGENLQVSMVTDGEKKEEESDGLVREDCKVEAAPETVLKDEGGETVNKAVDCEKEQADNMAKSATEVSKNINTVEKGEGLKTTTVIKQRTVGGENIHTSKDKSEEENSVFSVKCGEPVVEKDSDAGEGKKAEPSDLTVKDYGKPTVEEILGISAKEKTHDSEEKTTSEVESEIEKGTTSEQECLEKNILNQSTNAKKTAVEEEDNVKNDCAEKIDKSNKVQNSNEEKGKSSDNVCFTEIMPKECGKELTEKASTDTVPEDEADNSLEEKDFSQFNLTKTTTVVCSPPPPLMIPALGVAVNPASIPAVGQFPRGSVDLNTVAIQQFQQFNLQPTVSSSSAPLTQVLISPAVATAYPPGVAQNRFPTPNHPINVIHRSQVPPSGHHLITGLPVGIVPFVPSSNVRTMIHPQVSGGLPPRVVAPNIPVLPSSTPTPTTIQTMQRTFPLSPSSTAVTHQVSPNHTSSISLVPVISTSSLMQTGTITMQQLVNSPIAAPRLVSTSTIAPHVILATQAQVRQAGSPTVTSNQPSQTSIPPLQQSKPDAAPVQQKADASTYVDNDSIDISLVNKVKMFYFQCDKCTFVTKSAQNFRRHYMLHLSYKPYACTSCGFSSCNKYGFSSHLKNHQACVGQKFVYKKDIEAERQLERNVNACKHYRWVSDEENDKSSKELFGDQRRFRFTSKKSDIGNSALESRTSESIDESPSDVQLGIVKKTYSGKKKIRDILGEMESNSRKQTEHLSQLNNEEDSTKVVSKNEKASNSGEGVLVAKSNDHVSMQNSGSLVGAVPAKDTSQEEKTDSDDMSDVIDPLPSMKIIPDTSGSKSPEYRKPGRRGRKKQNGTMKTSNYLKKNFQKAKKILQNKKKLKRRRKKVNKGQNYEIVDESNILDLPRVRKFKTTFDPSPDLYKRRRREVLEEEEFQKPPKPPVPSKPEAKESPLYYKCPYCGQSGDSAVGIKRHAFWVHNMCEYTCNLCMYMSMSKQECLRHCYADHPGTSPCIKRSFCKTMEVEEVTDKRDDVEKNGEEEKEMDKESDEHEDSESGDEEKESSEESRPKVNPIKGQQNVRCIQCDMKLTHKGMQMHLLRMHKVFMYKCSYCKYVHRNIGEVTDHCTSEHGFKICKAVRVAYDLQRGHDLIEFLPKKKLKETKKSKYSRMLTFKKNFKLKRRPLSMKANCPLCGFASNYIGVQRHLSMRHKLKKLQCGRCGHVTYNKSDALRHSRNVHKEETPYVLRTFADIESVAAMSKEDLKKCGVVMFKQKEDQSSDTEDEEANKDLDAKNDAKVPKAATPLEKETGNVSCPICFSEKRTLRGVELHMMHLHKICNWLCGRCGFQSTDKYVTLQHSVDLHKDEDPMISRTLVNLDKYLAEKNMDLDYSSAPTKQLDAKTDPYKPDFDEDETVEDMYNQKDQEEMSHDLNVDPETSSLRKAFKRRSCSPKGSDIGSVASAASEKVPLKKSVREFPRTPGGDSVDSDSTEDGFVVKKKRSKKISQIARSSPSLGYTPSSFVVRPKDMNQLNQGFSCVYCNYAAPLRHQVRLHCYDKHTNHPACVMEFQVNGEENFYRDDGTDDVLSDSSDNNDGEAKKIQNEAVLKVSPSETGKKSTTSCCDSDSLKEDDKIDLQMKRSESITSRDTDTDELHASEIIDSGGKRFRRGQKRKNRFNNPLKTLVHKLNSSQINLEDTFHGSLDEVDSFLNKFGVRTLNMDMLTQQQFSDFIERFGSCLQPV</sequence>
<feature type="domain" description="C2H2-type" evidence="6">
    <location>
        <begin position="1348"/>
        <end position="1376"/>
    </location>
</feature>
<feature type="region of interest" description="Disordered" evidence="5">
    <location>
        <begin position="669"/>
        <end position="702"/>
    </location>
</feature>
<evidence type="ECO:0000313" key="7">
    <source>
        <dbReference type="EMBL" id="EKC39306.1"/>
    </source>
</evidence>
<dbReference type="PROSITE" id="PS50157">
    <property type="entry name" value="ZINC_FINGER_C2H2_2"/>
    <property type="match status" value="2"/>
</dbReference>
<reference evidence="7" key="1">
    <citation type="journal article" date="2012" name="Nature">
        <title>The oyster genome reveals stress adaptation and complexity of shell formation.</title>
        <authorList>
            <person name="Zhang G."/>
            <person name="Fang X."/>
            <person name="Guo X."/>
            <person name="Li L."/>
            <person name="Luo R."/>
            <person name="Xu F."/>
            <person name="Yang P."/>
            <person name="Zhang L."/>
            <person name="Wang X."/>
            <person name="Qi H."/>
            <person name="Xiong Z."/>
            <person name="Que H."/>
            <person name="Xie Y."/>
            <person name="Holland P.W."/>
            <person name="Paps J."/>
            <person name="Zhu Y."/>
            <person name="Wu F."/>
            <person name="Chen Y."/>
            <person name="Wang J."/>
            <person name="Peng C."/>
            <person name="Meng J."/>
            <person name="Yang L."/>
            <person name="Liu J."/>
            <person name="Wen B."/>
            <person name="Zhang N."/>
            <person name="Huang Z."/>
            <person name="Zhu Q."/>
            <person name="Feng Y."/>
            <person name="Mount A."/>
            <person name="Hedgecock D."/>
            <person name="Xu Z."/>
            <person name="Liu Y."/>
            <person name="Domazet-Loso T."/>
            <person name="Du Y."/>
            <person name="Sun X."/>
            <person name="Zhang S."/>
            <person name="Liu B."/>
            <person name="Cheng P."/>
            <person name="Jiang X."/>
            <person name="Li J."/>
            <person name="Fan D."/>
            <person name="Wang W."/>
            <person name="Fu W."/>
            <person name="Wang T."/>
            <person name="Wang B."/>
            <person name="Zhang J."/>
            <person name="Peng Z."/>
            <person name="Li Y."/>
            <person name="Li N."/>
            <person name="Wang J."/>
            <person name="Chen M."/>
            <person name="He Y."/>
            <person name="Tan F."/>
            <person name="Song X."/>
            <person name="Zheng Q."/>
            <person name="Huang R."/>
            <person name="Yang H."/>
            <person name="Du X."/>
            <person name="Chen L."/>
            <person name="Yang M."/>
            <person name="Gaffney P.M."/>
            <person name="Wang S."/>
            <person name="Luo L."/>
            <person name="She Z."/>
            <person name="Ming Y."/>
            <person name="Huang W."/>
            <person name="Zhang S."/>
            <person name="Huang B."/>
            <person name="Zhang Y."/>
            <person name="Qu T."/>
            <person name="Ni P."/>
            <person name="Miao G."/>
            <person name="Wang J."/>
            <person name="Wang Q."/>
            <person name="Steinberg C.E."/>
            <person name="Wang H."/>
            <person name="Li N."/>
            <person name="Qian L."/>
            <person name="Zhang G."/>
            <person name="Li Y."/>
            <person name="Yang H."/>
            <person name="Liu X."/>
            <person name="Wang J."/>
            <person name="Yin Y."/>
            <person name="Wang J."/>
        </authorList>
    </citation>
    <scope>NUCLEOTIDE SEQUENCE [LARGE SCALE GENOMIC DNA]</scope>
    <source>
        <strain evidence="7">05x7-T-G4-1.051#20</strain>
    </source>
</reference>
<feature type="compositionally biased region" description="Basic and acidic residues" evidence="5">
    <location>
        <begin position="1"/>
        <end position="11"/>
    </location>
</feature>
<feature type="compositionally biased region" description="Basic and acidic residues" evidence="5">
    <location>
        <begin position="270"/>
        <end position="298"/>
    </location>
</feature>
<feature type="region of interest" description="Disordered" evidence="5">
    <location>
        <begin position="1"/>
        <end position="37"/>
    </location>
</feature>
<feature type="compositionally biased region" description="Basic and acidic residues" evidence="5">
    <location>
        <begin position="897"/>
        <end position="907"/>
    </location>
</feature>
<keyword evidence="4" id="KW-0862">Zinc</keyword>
<feature type="compositionally biased region" description="Basic and acidic residues" evidence="5">
    <location>
        <begin position="1162"/>
        <end position="1182"/>
    </location>
</feature>
<feature type="region of interest" description="Disordered" evidence="5">
    <location>
        <begin position="877"/>
        <end position="997"/>
    </location>
</feature>
<evidence type="ECO:0000259" key="6">
    <source>
        <dbReference type="PROSITE" id="PS50157"/>
    </source>
</evidence>
<feature type="region of interest" description="Disordered" evidence="5">
    <location>
        <begin position="143"/>
        <end position="181"/>
    </location>
</feature>
<evidence type="ECO:0000256" key="1">
    <source>
        <dbReference type="ARBA" id="ARBA00022723"/>
    </source>
</evidence>
<evidence type="ECO:0000256" key="2">
    <source>
        <dbReference type="ARBA" id="ARBA00022737"/>
    </source>
</evidence>
<feature type="region of interest" description="Disordered" evidence="5">
    <location>
        <begin position="1061"/>
        <end position="1082"/>
    </location>
</feature>
<dbReference type="InterPro" id="IPR050688">
    <property type="entry name" value="Zinc_finger/UBP_domain"/>
</dbReference>
<feature type="compositionally biased region" description="Basic and acidic residues" evidence="5">
    <location>
        <begin position="877"/>
        <end position="887"/>
    </location>
</feature>
<dbReference type="GO" id="GO:0005634">
    <property type="term" value="C:nucleus"/>
    <property type="evidence" value="ECO:0007669"/>
    <property type="project" value="TreeGrafter"/>
</dbReference>
<dbReference type="SMART" id="SM00355">
    <property type="entry name" value="ZnF_C2H2"/>
    <property type="match status" value="11"/>
</dbReference>
<dbReference type="HOGENOM" id="CLU_236354_0_0_1"/>
<feature type="compositionally biased region" description="Basic and acidic residues" evidence="5">
    <location>
        <begin position="164"/>
        <end position="181"/>
    </location>
</feature>
<name>K1RWN4_MAGGI</name>
<dbReference type="EMBL" id="JH816734">
    <property type="protein sequence ID" value="EKC39306.1"/>
    <property type="molecule type" value="Genomic_DNA"/>
</dbReference>
<dbReference type="InParanoid" id="K1RWN4"/>
<organism evidence="7">
    <name type="scientific">Magallana gigas</name>
    <name type="common">Pacific oyster</name>
    <name type="synonym">Crassostrea gigas</name>
    <dbReference type="NCBI Taxonomy" id="29159"/>
    <lineage>
        <taxon>Eukaryota</taxon>
        <taxon>Metazoa</taxon>
        <taxon>Spiralia</taxon>
        <taxon>Lophotrochozoa</taxon>
        <taxon>Mollusca</taxon>
        <taxon>Bivalvia</taxon>
        <taxon>Autobranchia</taxon>
        <taxon>Pteriomorphia</taxon>
        <taxon>Ostreida</taxon>
        <taxon>Ostreoidea</taxon>
        <taxon>Ostreidae</taxon>
        <taxon>Magallana</taxon>
    </lineage>
</organism>
<feature type="region of interest" description="Disordered" evidence="5">
    <location>
        <begin position="70"/>
        <end position="131"/>
    </location>
</feature>
<dbReference type="Gene3D" id="3.30.160.60">
    <property type="entry name" value="Classic Zinc Finger"/>
    <property type="match status" value="2"/>
</dbReference>
<feature type="region of interest" description="Disordered" evidence="5">
    <location>
        <begin position="1712"/>
        <end position="1731"/>
    </location>
</feature>
<feature type="compositionally biased region" description="Polar residues" evidence="5">
    <location>
        <begin position="12"/>
        <end position="28"/>
    </location>
</feature>
<keyword evidence="1" id="KW-0479">Metal-binding</keyword>
<proteinExistence type="predicted"/>
<feature type="compositionally biased region" description="Polar residues" evidence="5">
    <location>
        <begin position="669"/>
        <end position="691"/>
    </location>
</feature>
<dbReference type="InterPro" id="IPR013087">
    <property type="entry name" value="Znf_C2H2_type"/>
</dbReference>
<dbReference type="KEGG" id="crg:105332026"/>
<keyword evidence="2" id="KW-0677">Repeat</keyword>
<dbReference type="InterPro" id="IPR036236">
    <property type="entry name" value="Znf_C2H2_sf"/>
</dbReference>
<feature type="region of interest" description="Disordered" evidence="5">
    <location>
        <begin position="244"/>
        <end position="383"/>
    </location>
</feature>
<feature type="region of interest" description="Disordered" evidence="5">
    <location>
        <begin position="1409"/>
        <end position="1436"/>
    </location>
</feature>
<feature type="compositionally biased region" description="Basic and acidic residues" evidence="5">
    <location>
        <begin position="1420"/>
        <end position="1431"/>
    </location>
</feature>
<dbReference type="GO" id="GO:0045944">
    <property type="term" value="P:positive regulation of transcription by RNA polymerase II"/>
    <property type="evidence" value="ECO:0007669"/>
    <property type="project" value="TreeGrafter"/>
</dbReference>
<protein>
    <recommendedName>
        <fullName evidence="6">C2H2-type domain-containing protein</fullName>
    </recommendedName>
</protein>
<evidence type="ECO:0000256" key="5">
    <source>
        <dbReference type="SAM" id="MobiDB-lite"/>
    </source>
</evidence>
<feature type="compositionally biased region" description="Acidic residues" evidence="5">
    <location>
        <begin position="1714"/>
        <end position="1727"/>
    </location>
</feature>
<evidence type="ECO:0000256" key="4">
    <source>
        <dbReference type="ARBA" id="ARBA00022833"/>
    </source>
</evidence>
<keyword evidence="3" id="KW-0863">Zinc-finger</keyword>
<evidence type="ECO:0000256" key="3">
    <source>
        <dbReference type="ARBA" id="ARBA00022771"/>
    </source>
</evidence>
<dbReference type="OrthoDB" id="6153381at2759"/>
<feature type="compositionally biased region" description="Basic and acidic residues" evidence="5">
    <location>
        <begin position="106"/>
        <end position="117"/>
    </location>
</feature>
<accession>K1RWN4</accession>
<dbReference type="SUPFAM" id="SSF57667">
    <property type="entry name" value="beta-beta-alpha zinc fingers"/>
    <property type="match status" value="1"/>
</dbReference>
<feature type="domain" description="C2H2-type" evidence="6">
    <location>
        <begin position="725"/>
        <end position="752"/>
    </location>
</feature>
<feature type="region of interest" description="Disordered" evidence="5">
    <location>
        <begin position="1557"/>
        <end position="1625"/>
    </location>
</feature>